<sequence>MWGQIMSNGHLPRSLPKPEPKTQVSKYPSSVDFEPLSMKRVDPVGDYWITANTCKMGTFSFQITASQLNDIQSKINGPSFESLSAIIWHSLAKIRPGSEPRVITVCRNGSNSRKNGYSVNHQIFGIVKAEFSIMDSNPSELAALIVDQTVNETGQIERMMEKDQGLSDFIVYGANLTFLDLEEAELYGLELKGKKPVFANYTADGIGDEGAVLVLPGPSTGRIVTVILPEDQVLQLRTELEKEWFVV</sequence>
<dbReference type="InterPro" id="IPR023213">
    <property type="entry name" value="CAT-like_dom_sf"/>
</dbReference>
<protein>
    <recommendedName>
        <fullName evidence="4">Transferase</fullName>
    </recommendedName>
</protein>
<keyword evidence="3" id="KW-1185">Reference proteome</keyword>
<dbReference type="AlphaFoldDB" id="A0A200Q0N2"/>
<dbReference type="OMA" id="YWITANT"/>
<feature type="region of interest" description="Disordered" evidence="1">
    <location>
        <begin position="1"/>
        <end position="28"/>
    </location>
</feature>
<name>A0A200Q0N2_MACCD</name>
<proteinExistence type="predicted"/>
<dbReference type="Proteomes" id="UP000195402">
    <property type="component" value="Unassembled WGS sequence"/>
</dbReference>
<evidence type="ECO:0000256" key="1">
    <source>
        <dbReference type="SAM" id="MobiDB-lite"/>
    </source>
</evidence>
<dbReference type="InParanoid" id="A0A200Q0N2"/>
<comment type="caution">
    <text evidence="2">The sequence shown here is derived from an EMBL/GenBank/DDBJ whole genome shotgun (WGS) entry which is preliminary data.</text>
</comment>
<organism evidence="2 3">
    <name type="scientific">Macleaya cordata</name>
    <name type="common">Five-seeded plume-poppy</name>
    <name type="synonym">Bocconia cordata</name>
    <dbReference type="NCBI Taxonomy" id="56857"/>
    <lineage>
        <taxon>Eukaryota</taxon>
        <taxon>Viridiplantae</taxon>
        <taxon>Streptophyta</taxon>
        <taxon>Embryophyta</taxon>
        <taxon>Tracheophyta</taxon>
        <taxon>Spermatophyta</taxon>
        <taxon>Magnoliopsida</taxon>
        <taxon>Ranunculales</taxon>
        <taxon>Papaveraceae</taxon>
        <taxon>Papaveroideae</taxon>
        <taxon>Macleaya</taxon>
    </lineage>
</organism>
<dbReference type="STRING" id="56857.A0A200Q0N2"/>
<evidence type="ECO:0000313" key="3">
    <source>
        <dbReference type="Proteomes" id="UP000195402"/>
    </source>
</evidence>
<dbReference type="Gene3D" id="3.30.559.10">
    <property type="entry name" value="Chloramphenicol acetyltransferase-like domain"/>
    <property type="match status" value="1"/>
</dbReference>
<accession>A0A200Q0N2</accession>
<dbReference type="EMBL" id="MVGT01003436">
    <property type="protein sequence ID" value="OVA04032.1"/>
    <property type="molecule type" value="Genomic_DNA"/>
</dbReference>
<gene>
    <name evidence="2" type="ORF">BVC80_693g19</name>
</gene>
<dbReference type="OrthoDB" id="1862401at2759"/>
<reference evidence="2 3" key="1">
    <citation type="journal article" date="2017" name="Mol. Plant">
        <title>The Genome of Medicinal Plant Macleaya cordata Provides New Insights into Benzylisoquinoline Alkaloids Metabolism.</title>
        <authorList>
            <person name="Liu X."/>
            <person name="Liu Y."/>
            <person name="Huang P."/>
            <person name="Ma Y."/>
            <person name="Qing Z."/>
            <person name="Tang Q."/>
            <person name="Cao H."/>
            <person name="Cheng P."/>
            <person name="Zheng Y."/>
            <person name="Yuan Z."/>
            <person name="Zhou Y."/>
            <person name="Liu J."/>
            <person name="Tang Z."/>
            <person name="Zhuo Y."/>
            <person name="Zhang Y."/>
            <person name="Yu L."/>
            <person name="Huang J."/>
            <person name="Yang P."/>
            <person name="Peng Q."/>
            <person name="Zhang J."/>
            <person name="Jiang W."/>
            <person name="Zhang Z."/>
            <person name="Lin K."/>
            <person name="Ro D.K."/>
            <person name="Chen X."/>
            <person name="Xiong X."/>
            <person name="Shang Y."/>
            <person name="Huang S."/>
            <person name="Zeng J."/>
        </authorList>
    </citation>
    <scope>NUCLEOTIDE SEQUENCE [LARGE SCALE GENOMIC DNA]</scope>
    <source>
        <strain evidence="3">cv. BLH2017</strain>
        <tissue evidence="2">Root</tissue>
    </source>
</reference>
<evidence type="ECO:0000313" key="2">
    <source>
        <dbReference type="EMBL" id="OVA04032.1"/>
    </source>
</evidence>
<evidence type="ECO:0008006" key="4">
    <source>
        <dbReference type="Google" id="ProtNLM"/>
    </source>
</evidence>